<dbReference type="RefSeq" id="WP_326840669.1">
    <property type="nucleotide sequence ID" value="NZ_JBKWRC010000004.1"/>
</dbReference>
<dbReference type="EC" id="3.5.99.6" evidence="4"/>
<comment type="caution">
    <text evidence="4">Lacks conserved residue(s) required for the propagation of feature annotation.</text>
</comment>
<comment type="function">
    <text evidence="4">Catalyzes the reversible isomerization-deamination of glucosamine 6-phosphate (GlcN6P) to form fructose 6-phosphate (Fru6P) and ammonium ion.</text>
</comment>
<comment type="similarity">
    <text evidence="4">Belongs to the glucosamine/galactosamine-6-phosphate isomerase family. NagB subfamily.</text>
</comment>
<dbReference type="GO" id="GO:0006043">
    <property type="term" value="P:glucosamine catabolic process"/>
    <property type="evidence" value="ECO:0007669"/>
    <property type="project" value="TreeGrafter"/>
</dbReference>
<organism evidence="6 7">
    <name type="scientific">Faecalispora sporosphaeroides</name>
    <dbReference type="NCBI Taxonomy" id="1549"/>
    <lineage>
        <taxon>Bacteria</taxon>
        <taxon>Bacillati</taxon>
        <taxon>Bacillota</taxon>
        <taxon>Clostridia</taxon>
        <taxon>Eubacteriales</taxon>
        <taxon>Oscillospiraceae</taxon>
        <taxon>Faecalispora</taxon>
    </lineage>
</organism>
<feature type="domain" description="Glucosamine/galactosamine-6-phosphate isomerase" evidence="5">
    <location>
        <begin position="28"/>
        <end position="224"/>
    </location>
</feature>
<evidence type="ECO:0000256" key="4">
    <source>
        <dbReference type="HAMAP-Rule" id="MF_01241"/>
    </source>
</evidence>
<dbReference type="GO" id="GO:0004342">
    <property type="term" value="F:glucosamine-6-phosphate deaminase activity"/>
    <property type="evidence" value="ECO:0007669"/>
    <property type="project" value="UniProtKB-UniRule"/>
</dbReference>
<dbReference type="GO" id="GO:0006046">
    <property type="term" value="P:N-acetylglucosamine catabolic process"/>
    <property type="evidence" value="ECO:0007669"/>
    <property type="project" value="UniProtKB-UniRule"/>
</dbReference>
<comment type="catalytic activity">
    <reaction evidence="1 4">
        <text>alpha-D-glucosamine 6-phosphate + H2O = beta-D-fructose 6-phosphate + NH4(+)</text>
        <dbReference type="Rhea" id="RHEA:12172"/>
        <dbReference type="ChEBI" id="CHEBI:15377"/>
        <dbReference type="ChEBI" id="CHEBI:28938"/>
        <dbReference type="ChEBI" id="CHEBI:57634"/>
        <dbReference type="ChEBI" id="CHEBI:75989"/>
        <dbReference type="EC" id="3.5.99.6"/>
    </reaction>
</comment>
<protein>
    <recommendedName>
        <fullName evidence="4">Glucosamine-6-phosphate deaminase</fullName>
        <ecNumber evidence="4">3.5.99.6</ecNumber>
    </recommendedName>
    <alternativeName>
        <fullName evidence="4">GlcN6P deaminase</fullName>
        <shortName evidence="4">GNPDA</shortName>
    </alternativeName>
    <alternativeName>
        <fullName evidence="4">Glucosamine-6-phosphate isomerase</fullName>
    </alternativeName>
</protein>
<evidence type="ECO:0000256" key="3">
    <source>
        <dbReference type="ARBA" id="ARBA00023277"/>
    </source>
</evidence>
<name>A0A928KYN9_9FIRM</name>
<dbReference type="AlphaFoldDB" id="A0A928KYN9"/>
<dbReference type="EMBL" id="SVNY01000005">
    <property type="protein sequence ID" value="MBE6834069.1"/>
    <property type="molecule type" value="Genomic_DNA"/>
</dbReference>
<dbReference type="GO" id="GO:0005737">
    <property type="term" value="C:cytoplasm"/>
    <property type="evidence" value="ECO:0007669"/>
    <property type="project" value="TreeGrafter"/>
</dbReference>
<feature type="active site" description="Proton acceptor; for ring-opening step" evidence="4">
    <location>
        <position position="138"/>
    </location>
</feature>
<dbReference type="GO" id="GO:0005975">
    <property type="term" value="P:carbohydrate metabolic process"/>
    <property type="evidence" value="ECO:0007669"/>
    <property type="project" value="InterPro"/>
</dbReference>
<dbReference type="InterPro" id="IPR006148">
    <property type="entry name" value="Glc/Gal-6P_isomerase"/>
</dbReference>
<evidence type="ECO:0000259" key="5">
    <source>
        <dbReference type="Pfam" id="PF01182"/>
    </source>
</evidence>
<feature type="active site" description="Proton acceptor; for enolization step" evidence="4">
    <location>
        <position position="67"/>
    </location>
</feature>
<dbReference type="CDD" id="cd01399">
    <property type="entry name" value="GlcN6P_deaminase"/>
    <property type="match status" value="1"/>
</dbReference>
<accession>A0A928KYN9</accession>
<evidence type="ECO:0000313" key="7">
    <source>
        <dbReference type="Proteomes" id="UP000754750"/>
    </source>
</evidence>
<dbReference type="GO" id="GO:0042802">
    <property type="term" value="F:identical protein binding"/>
    <property type="evidence" value="ECO:0007669"/>
    <property type="project" value="TreeGrafter"/>
</dbReference>
<feature type="active site" description="For ring-opening step" evidence="4">
    <location>
        <position position="143"/>
    </location>
</feature>
<dbReference type="Proteomes" id="UP000754750">
    <property type="component" value="Unassembled WGS sequence"/>
</dbReference>
<dbReference type="NCBIfam" id="TIGR00502">
    <property type="entry name" value="nagB"/>
    <property type="match status" value="1"/>
</dbReference>
<dbReference type="SUPFAM" id="SSF100950">
    <property type="entry name" value="NagB/RpiA/CoA transferase-like"/>
    <property type="match status" value="1"/>
</dbReference>
<dbReference type="PANTHER" id="PTHR11280:SF5">
    <property type="entry name" value="GLUCOSAMINE-6-PHOSPHATE ISOMERASE"/>
    <property type="match status" value="1"/>
</dbReference>
<keyword evidence="2 4" id="KW-0378">Hydrolase</keyword>
<dbReference type="HAMAP" id="MF_01241">
    <property type="entry name" value="GlcN6P_deamin"/>
    <property type="match status" value="1"/>
</dbReference>
<keyword evidence="3 4" id="KW-0119">Carbohydrate metabolism</keyword>
<dbReference type="Gene3D" id="3.40.50.1360">
    <property type="match status" value="1"/>
</dbReference>
<evidence type="ECO:0000313" key="6">
    <source>
        <dbReference type="EMBL" id="MBE6834069.1"/>
    </source>
</evidence>
<gene>
    <name evidence="4 6" type="primary">nagB</name>
    <name evidence="6" type="ORF">E7512_10935</name>
</gene>
<sequence>MKIISAPDYESMSRKAANLISAQVILYPRSVLGLATGSTPLGIYKQLADWYRKGDLDFSKVHTVNLDEYCGLPAGSEQSYRYYMESNFFHHINIPAENYNLPNGNAEDIEAECIRYDKLISSLGGIDLQLLGIGHTGHIGFNEPDQSFDKTTHRIRLSRRTIEANARFFETPEKVPEYAVTMGIKAIMQAKKLLLAASGAEKAEILYRALFGPVTPELPASILQFHPDVTVVATEDALSVIRRQEPKLL</sequence>
<reference evidence="6" key="1">
    <citation type="submission" date="2019-04" db="EMBL/GenBank/DDBJ databases">
        <title>Evolution of Biomass-Degrading Anaerobic Consortia Revealed by Metagenomics.</title>
        <authorList>
            <person name="Peng X."/>
        </authorList>
    </citation>
    <scope>NUCLEOTIDE SEQUENCE</scope>
    <source>
        <strain evidence="6">SIG551</strain>
    </source>
</reference>
<dbReference type="FunFam" id="3.40.50.1360:FF:000003">
    <property type="entry name" value="Glucosamine-6-phosphate deaminase"/>
    <property type="match status" value="1"/>
</dbReference>
<dbReference type="InterPro" id="IPR037171">
    <property type="entry name" value="NagB/RpiA_transferase-like"/>
</dbReference>
<evidence type="ECO:0000256" key="1">
    <source>
        <dbReference type="ARBA" id="ARBA00000644"/>
    </source>
</evidence>
<dbReference type="PANTHER" id="PTHR11280">
    <property type="entry name" value="GLUCOSAMINE-6-PHOSPHATE ISOMERASE"/>
    <property type="match status" value="1"/>
</dbReference>
<dbReference type="GO" id="GO:0019262">
    <property type="term" value="P:N-acetylneuraminate catabolic process"/>
    <property type="evidence" value="ECO:0007669"/>
    <property type="project" value="UniProtKB-UniRule"/>
</dbReference>
<proteinExistence type="inferred from homology"/>
<comment type="pathway">
    <text evidence="4">Amino-sugar metabolism; N-acetylneuraminate degradation; D-fructose 6-phosphate from N-acetylneuraminate: step 5/5.</text>
</comment>
<evidence type="ECO:0000256" key="2">
    <source>
        <dbReference type="ARBA" id="ARBA00022801"/>
    </source>
</evidence>
<dbReference type="Pfam" id="PF01182">
    <property type="entry name" value="Glucosamine_iso"/>
    <property type="match status" value="1"/>
</dbReference>
<comment type="caution">
    <text evidence="6">The sequence shown here is derived from an EMBL/GenBank/DDBJ whole genome shotgun (WGS) entry which is preliminary data.</text>
</comment>
<dbReference type="InterPro" id="IPR004547">
    <property type="entry name" value="Glucosamine6P_isomerase"/>
</dbReference>